<comment type="caution">
    <text evidence="2">The sequence shown here is derived from an EMBL/GenBank/DDBJ whole genome shotgun (WGS) entry which is preliminary data.</text>
</comment>
<accession>A0A6B0GH39</accession>
<dbReference type="Proteomes" id="UP000451471">
    <property type="component" value="Unassembled WGS sequence"/>
</dbReference>
<dbReference type="PANTHER" id="PTHR43441:SF2">
    <property type="entry name" value="FAMILY ACETYLTRANSFERASE, PUTATIVE (AFU_ORTHOLOGUE AFUA_7G00850)-RELATED"/>
    <property type="match status" value="1"/>
</dbReference>
<dbReference type="InterPro" id="IPR016181">
    <property type="entry name" value="Acyl_CoA_acyltransferase"/>
</dbReference>
<dbReference type="AlphaFoldDB" id="A0A6B0GH39"/>
<evidence type="ECO:0000313" key="2">
    <source>
        <dbReference type="EMBL" id="MWG33081.1"/>
    </source>
</evidence>
<protein>
    <submittedName>
        <fullName evidence="2">GNAT family N-acetyltransferase</fullName>
    </submittedName>
</protein>
<evidence type="ECO:0000259" key="1">
    <source>
        <dbReference type="PROSITE" id="PS51186"/>
    </source>
</evidence>
<dbReference type="PANTHER" id="PTHR43441">
    <property type="entry name" value="RIBOSOMAL-PROTEIN-SERINE ACETYLTRANSFERASE"/>
    <property type="match status" value="1"/>
</dbReference>
<dbReference type="SUPFAM" id="SSF55729">
    <property type="entry name" value="Acyl-CoA N-acyltransferases (Nat)"/>
    <property type="match status" value="1"/>
</dbReference>
<sequence length="173" mass="18748">MTDTAFLSGAVVDLQPVDEADVAFLTEQVNDPRVWQSLGLAAPVNDQQGEQWFGGHVSDDASVDFLVVAGGDPVGTVDAFDLDERNGHATLGCWLAPQFHDEGDGTDATRTMLRYLFDHRRLRTVAASVFAFNDSSVGALEAAGMHRVGTLPDWEFVDGRVHDTHIYAVTAET</sequence>
<dbReference type="RefSeq" id="WP_158202815.1">
    <property type="nucleotide sequence ID" value="NZ_WSZK01000002.1"/>
</dbReference>
<dbReference type="GO" id="GO:1990189">
    <property type="term" value="F:protein N-terminal-serine acetyltransferase activity"/>
    <property type="evidence" value="ECO:0007669"/>
    <property type="project" value="TreeGrafter"/>
</dbReference>
<dbReference type="OrthoDB" id="120213at2157"/>
<dbReference type="InterPro" id="IPR000182">
    <property type="entry name" value="GNAT_dom"/>
</dbReference>
<keyword evidence="2" id="KW-0808">Transferase</keyword>
<dbReference type="Gene3D" id="3.40.630.30">
    <property type="match status" value="1"/>
</dbReference>
<dbReference type="PROSITE" id="PS51186">
    <property type="entry name" value="GNAT"/>
    <property type="match status" value="1"/>
</dbReference>
<name>A0A6B0GH39_9EURY</name>
<proteinExistence type="predicted"/>
<dbReference type="Pfam" id="PF13302">
    <property type="entry name" value="Acetyltransf_3"/>
    <property type="match status" value="1"/>
</dbReference>
<gene>
    <name evidence="2" type="ORF">GQS65_01010</name>
</gene>
<dbReference type="GO" id="GO:0008999">
    <property type="term" value="F:protein-N-terminal-alanine acetyltransferase activity"/>
    <property type="evidence" value="ECO:0007669"/>
    <property type="project" value="TreeGrafter"/>
</dbReference>
<organism evidence="2 3">
    <name type="scientific">Halomarina oriensis</name>
    <dbReference type="NCBI Taxonomy" id="671145"/>
    <lineage>
        <taxon>Archaea</taxon>
        <taxon>Methanobacteriati</taxon>
        <taxon>Methanobacteriota</taxon>
        <taxon>Stenosarchaea group</taxon>
        <taxon>Halobacteria</taxon>
        <taxon>Halobacteriales</taxon>
        <taxon>Natronomonadaceae</taxon>
        <taxon>Halomarina</taxon>
    </lineage>
</organism>
<evidence type="ECO:0000313" key="3">
    <source>
        <dbReference type="Proteomes" id="UP000451471"/>
    </source>
</evidence>
<feature type="domain" description="N-acetyltransferase" evidence="1">
    <location>
        <begin position="12"/>
        <end position="172"/>
    </location>
</feature>
<dbReference type="InterPro" id="IPR051908">
    <property type="entry name" value="Ribosomal_N-acetyltransferase"/>
</dbReference>
<keyword evidence="3" id="KW-1185">Reference proteome</keyword>
<dbReference type="GO" id="GO:0005737">
    <property type="term" value="C:cytoplasm"/>
    <property type="evidence" value="ECO:0007669"/>
    <property type="project" value="TreeGrafter"/>
</dbReference>
<reference evidence="2 3" key="1">
    <citation type="submission" date="2019-12" db="EMBL/GenBank/DDBJ databases">
        <title>Halocatena pleomorpha gen. nov. sp. nov., an extremely halophilic archaeon of family Halobacteriaceae isolated from saltpan soil.</title>
        <authorList>
            <person name="Pal Y."/>
            <person name="Verma A."/>
            <person name="Krishnamurthi S."/>
            <person name="Kumar P."/>
        </authorList>
    </citation>
    <scope>NUCLEOTIDE SEQUENCE [LARGE SCALE GENOMIC DNA]</scope>
    <source>
        <strain evidence="2 3">JCM 16495</strain>
    </source>
</reference>
<dbReference type="EMBL" id="WSZK01000002">
    <property type="protein sequence ID" value="MWG33081.1"/>
    <property type="molecule type" value="Genomic_DNA"/>
</dbReference>